<organism evidence="3 4">
    <name type="scientific">Sclerotinia borealis (strain F-4128)</name>
    <dbReference type="NCBI Taxonomy" id="1432307"/>
    <lineage>
        <taxon>Eukaryota</taxon>
        <taxon>Fungi</taxon>
        <taxon>Dikarya</taxon>
        <taxon>Ascomycota</taxon>
        <taxon>Pezizomycotina</taxon>
        <taxon>Leotiomycetes</taxon>
        <taxon>Helotiales</taxon>
        <taxon>Sclerotiniaceae</taxon>
        <taxon>Sclerotinia</taxon>
    </lineage>
</organism>
<dbReference type="HOGENOM" id="CLU_1759872_0_0_1"/>
<dbReference type="AlphaFoldDB" id="W9CRT8"/>
<evidence type="ECO:0000256" key="2">
    <source>
        <dbReference type="SAM" id="MobiDB-lite"/>
    </source>
</evidence>
<evidence type="ECO:0000256" key="1">
    <source>
        <dbReference type="SAM" id="Coils"/>
    </source>
</evidence>
<protein>
    <submittedName>
        <fullName evidence="3">Uncharacterized protein</fullName>
    </submittedName>
</protein>
<keyword evidence="1" id="KW-0175">Coiled coil</keyword>
<comment type="caution">
    <text evidence="3">The sequence shown here is derived from an EMBL/GenBank/DDBJ whole genome shotgun (WGS) entry which is preliminary data.</text>
</comment>
<gene>
    <name evidence="3" type="ORF">SBOR_0082</name>
</gene>
<dbReference type="Proteomes" id="UP000019487">
    <property type="component" value="Unassembled WGS sequence"/>
</dbReference>
<sequence length="148" mass="16735">MSSSTNKNVQNDTPLSSSGESANNTLSLPVQTPFTTGGLQHQNETSSPTQALPFNTNSTTSDNFQHENQLIHAQELGWGTPLERHRVIAQLYANERQRVRVEQRAADLKEELDVERKKTDKLRADLRKLEILFIRLKEIVRGLSGVLW</sequence>
<keyword evidence="4" id="KW-1185">Reference proteome</keyword>
<evidence type="ECO:0000313" key="3">
    <source>
        <dbReference type="EMBL" id="ESZ99517.1"/>
    </source>
</evidence>
<evidence type="ECO:0000313" key="4">
    <source>
        <dbReference type="Proteomes" id="UP000019487"/>
    </source>
</evidence>
<accession>W9CRT8</accession>
<dbReference type="EMBL" id="AYSA01000004">
    <property type="protein sequence ID" value="ESZ99517.1"/>
    <property type="molecule type" value="Genomic_DNA"/>
</dbReference>
<proteinExistence type="predicted"/>
<feature type="region of interest" description="Disordered" evidence="2">
    <location>
        <begin position="1"/>
        <end position="65"/>
    </location>
</feature>
<reference evidence="3 4" key="1">
    <citation type="journal article" date="2014" name="Genome Announc.">
        <title>Draft genome sequence of Sclerotinia borealis, a psychrophilic plant pathogenic fungus.</title>
        <authorList>
            <person name="Mardanov A.V."/>
            <person name="Beletsky A.V."/>
            <person name="Kadnikov V.V."/>
            <person name="Ignatov A.N."/>
            <person name="Ravin N.V."/>
        </authorList>
    </citation>
    <scope>NUCLEOTIDE SEQUENCE [LARGE SCALE GENOMIC DNA]</scope>
    <source>
        <strain evidence="4">F-4157</strain>
    </source>
</reference>
<feature type="coiled-coil region" evidence="1">
    <location>
        <begin position="91"/>
        <end position="132"/>
    </location>
</feature>
<name>W9CRT8_SCLBF</name>